<evidence type="ECO:0000259" key="2">
    <source>
        <dbReference type="PROSITE" id="PS50113"/>
    </source>
</evidence>
<dbReference type="PANTHER" id="PTHR44757">
    <property type="entry name" value="DIGUANYLATE CYCLASE DGCP"/>
    <property type="match status" value="1"/>
</dbReference>
<accession>A0A5C4XI67</accession>
<feature type="domain" description="PAS" evidence="1">
    <location>
        <begin position="47"/>
        <end position="93"/>
    </location>
</feature>
<dbReference type="InterPro" id="IPR029787">
    <property type="entry name" value="Nucleotide_cyclase"/>
</dbReference>
<dbReference type="InterPro" id="IPR052155">
    <property type="entry name" value="Biofilm_reg_signaling"/>
</dbReference>
<sequence length="316" mass="34548">MKLASDGPRPPTSENSEQFNQLQNLFDKSFKAARIGIWECTLPDETITWTDTVYELFGLEPRSPLTRAATVALYTPESRRKLTEVRNAAIRDGEGFTLDAQINSATGDLRWIRITAIVERQDGIPVRLFGMKQDITAEKTLFEQLRILAETDAVTGLASRAKFESMLDEVVASGASARKALLLIDLDSFKAVNDRLGHQAGDDCLREAARRISQAVPNATLIARLGGDEFAVIHDYGSVNDLEHVCQRVVDKLEWWVGSSANKFKVSASIGAAMILPGIAAKDIFAEADKALYAVKAAGKNGFRLLPISDPIADVA</sequence>
<name>A0A5C4XI67_9HYPH</name>
<dbReference type="AlphaFoldDB" id="A0A5C4XI67"/>
<dbReference type="PANTHER" id="PTHR44757:SF2">
    <property type="entry name" value="BIOFILM ARCHITECTURE MAINTENANCE PROTEIN MBAA"/>
    <property type="match status" value="1"/>
</dbReference>
<dbReference type="OrthoDB" id="9812260at2"/>
<gene>
    <name evidence="4" type="ORF">FHP24_15695</name>
</gene>
<dbReference type="Gene3D" id="3.30.450.20">
    <property type="entry name" value="PAS domain"/>
    <property type="match status" value="1"/>
</dbReference>
<reference evidence="4 5" key="1">
    <citation type="submission" date="2019-06" db="EMBL/GenBank/DDBJ databases">
        <title>The draft genome of Rhizobium smilacinae PTYR-5.</title>
        <authorList>
            <person name="Liu L."/>
            <person name="Li L."/>
            <person name="Zhang X."/>
        </authorList>
    </citation>
    <scope>NUCLEOTIDE SEQUENCE [LARGE SCALE GENOMIC DNA]</scope>
    <source>
        <strain evidence="4 5">PTYR-5</strain>
    </source>
</reference>
<dbReference type="PROSITE" id="PS50112">
    <property type="entry name" value="PAS"/>
    <property type="match status" value="1"/>
</dbReference>
<dbReference type="PROSITE" id="PS50887">
    <property type="entry name" value="GGDEF"/>
    <property type="match status" value="1"/>
</dbReference>
<dbReference type="InterPro" id="IPR000014">
    <property type="entry name" value="PAS"/>
</dbReference>
<dbReference type="InterPro" id="IPR013655">
    <property type="entry name" value="PAS_fold_3"/>
</dbReference>
<feature type="domain" description="PAC" evidence="2">
    <location>
        <begin position="96"/>
        <end position="147"/>
    </location>
</feature>
<organism evidence="4 5">
    <name type="scientific">Aliirhizobium smilacinae</name>
    <dbReference type="NCBI Taxonomy" id="1395944"/>
    <lineage>
        <taxon>Bacteria</taxon>
        <taxon>Pseudomonadati</taxon>
        <taxon>Pseudomonadota</taxon>
        <taxon>Alphaproteobacteria</taxon>
        <taxon>Hyphomicrobiales</taxon>
        <taxon>Rhizobiaceae</taxon>
        <taxon>Aliirhizobium</taxon>
    </lineage>
</organism>
<evidence type="ECO:0000259" key="3">
    <source>
        <dbReference type="PROSITE" id="PS50887"/>
    </source>
</evidence>
<dbReference type="InterPro" id="IPR043128">
    <property type="entry name" value="Rev_trsase/Diguanyl_cyclase"/>
</dbReference>
<dbReference type="Gene3D" id="3.30.70.270">
    <property type="match status" value="1"/>
</dbReference>
<dbReference type="Pfam" id="PF08447">
    <property type="entry name" value="PAS_3"/>
    <property type="match status" value="1"/>
</dbReference>
<dbReference type="SUPFAM" id="SSF55785">
    <property type="entry name" value="PYP-like sensor domain (PAS domain)"/>
    <property type="match status" value="1"/>
</dbReference>
<comment type="caution">
    <text evidence="4">The sequence shown here is derived from an EMBL/GenBank/DDBJ whole genome shotgun (WGS) entry which is preliminary data.</text>
</comment>
<dbReference type="CDD" id="cd01949">
    <property type="entry name" value="GGDEF"/>
    <property type="match status" value="1"/>
</dbReference>
<feature type="domain" description="GGDEF" evidence="3">
    <location>
        <begin position="177"/>
        <end position="308"/>
    </location>
</feature>
<proteinExistence type="predicted"/>
<protein>
    <submittedName>
        <fullName evidence="4">Sensor domain-containing diguanylate cyclase</fullName>
    </submittedName>
</protein>
<dbReference type="Proteomes" id="UP000311605">
    <property type="component" value="Unassembled WGS sequence"/>
</dbReference>
<evidence type="ECO:0000259" key="1">
    <source>
        <dbReference type="PROSITE" id="PS50112"/>
    </source>
</evidence>
<evidence type="ECO:0000313" key="4">
    <source>
        <dbReference type="EMBL" id="TNM63097.1"/>
    </source>
</evidence>
<dbReference type="SMART" id="SM00267">
    <property type="entry name" value="GGDEF"/>
    <property type="match status" value="1"/>
</dbReference>
<dbReference type="Pfam" id="PF00990">
    <property type="entry name" value="GGDEF"/>
    <property type="match status" value="1"/>
</dbReference>
<dbReference type="PROSITE" id="PS50113">
    <property type="entry name" value="PAC"/>
    <property type="match status" value="1"/>
</dbReference>
<keyword evidence="5" id="KW-1185">Reference proteome</keyword>
<dbReference type="InterPro" id="IPR000700">
    <property type="entry name" value="PAS-assoc_C"/>
</dbReference>
<dbReference type="SUPFAM" id="SSF55073">
    <property type="entry name" value="Nucleotide cyclase"/>
    <property type="match status" value="1"/>
</dbReference>
<dbReference type="EMBL" id="VDMN01000003">
    <property type="protein sequence ID" value="TNM63097.1"/>
    <property type="molecule type" value="Genomic_DNA"/>
</dbReference>
<dbReference type="NCBIfam" id="TIGR00254">
    <property type="entry name" value="GGDEF"/>
    <property type="match status" value="1"/>
</dbReference>
<dbReference type="InterPro" id="IPR000160">
    <property type="entry name" value="GGDEF_dom"/>
</dbReference>
<evidence type="ECO:0000313" key="5">
    <source>
        <dbReference type="Proteomes" id="UP000311605"/>
    </source>
</evidence>
<dbReference type="InterPro" id="IPR035965">
    <property type="entry name" value="PAS-like_dom_sf"/>
</dbReference>